<dbReference type="HOGENOM" id="CLU_977019_0_0_1"/>
<evidence type="ECO:0000313" key="3">
    <source>
        <dbReference type="Proteomes" id="UP000027073"/>
    </source>
</evidence>
<accession>A0A067NDW5</accession>
<name>A0A067NDW5_PLEO1</name>
<dbReference type="Proteomes" id="UP000027073">
    <property type="component" value="Unassembled WGS sequence"/>
</dbReference>
<protein>
    <recommendedName>
        <fullName evidence="1">F-box domain-containing protein</fullName>
    </recommendedName>
</protein>
<organism evidence="2 3">
    <name type="scientific">Pleurotus ostreatus (strain PC15)</name>
    <name type="common">Oyster mushroom</name>
    <dbReference type="NCBI Taxonomy" id="1137138"/>
    <lineage>
        <taxon>Eukaryota</taxon>
        <taxon>Fungi</taxon>
        <taxon>Dikarya</taxon>
        <taxon>Basidiomycota</taxon>
        <taxon>Agaricomycotina</taxon>
        <taxon>Agaricomycetes</taxon>
        <taxon>Agaricomycetidae</taxon>
        <taxon>Agaricales</taxon>
        <taxon>Pleurotineae</taxon>
        <taxon>Pleurotaceae</taxon>
        <taxon>Pleurotus</taxon>
    </lineage>
</organism>
<evidence type="ECO:0000313" key="2">
    <source>
        <dbReference type="EMBL" id="KDQ26213.1"/>
    </source>
</evidence>
<reference evidence="3" key="1">
    <citation type="journal article" date="2014" name="Proc. Natl. Acad. Sci. U.S.A.">
        <title>Extensive sampling of basidiomycete genomes demonstrates inadequacy of the white-rot/brown-rot paradigm for wood decay fungi.</title>
        <authorList>
            <person name="Riley R."/>
            <person name="Salamov A.A."/>
            <person name="Brown D.W."/>
            <person name="Nagy L.G."/>
            <person name="Floudas D."/>
            <person name="Held B.W."/>
            <person name="Levasseur A."/>
            <person name="Lombard V."/>
            <person name="Morin E."/>
            <person name="Otillar R."/>
            <person name="Lindquist E.A."/>
            <person name="Sun H."/>
            <person name="LaButti K.M."/>
            <person name="Schmutz J."/>
            <person name="Jabbour D."/>
            <person name="Luo H."/>
            <person name="Baker S.E."/>
            <person name="Pisabarro A.G."/>
            <person name="Walton J.D."/>
            <person name="Blanchette R.A."/>
            <person name="Henrissat B."/>
            <person name="Martin F."/>
            <person name="Cullen D."/>
            <person name="Hibbett D.S."/>
            <person name="Grigoriev I.V."/>
        </authorList>
    </citation>
    <scope>NUCLEOTIDE SEQUENCE [LARGE SCALE GENOMIC DNA]</scope>
    <source>
        <strain evidence="3">PC15</strain>
    </source>
</reference>
<feature type="domain" description="F-box" evidence="1">
    <location>
        <begin position="3"/>
        <end position="36"/>
    </location>
</feature>
<proteinExistence type="predicted"/>
<dbReference type="VEuPathDB" id="FungiDB:PLEOSDRAFT_1107078"/>
<dbReference type="EMBL" id="KL198010">
    <property type="protein sequence ID" value="KDQ26213.1"/>
    <property type="molecule type" value="Genomic_DNA"/>
</dbReference>
<evidence type="ECO:0000259" key="1">
    <source>
        <dbReference type="Pfam" id="PF00646"/>
    </source>
</evidence>
<dbReference type="Pfam" id="PF00646">
    <property type="entry name" value="F-box"/>
    <property type="match status" value="1"/>
</dbReference>
<dbReference type="AlphaFoldDB" id="A0A067NDW5"/>
<gene>
    <name evidence="2" type="ORF">PLEOSDRAFT_1107078</name>
</gene>
<sequence>MASLLPPELLTMIFRKVDTKTLHALLFSSATFNTIAEPILYEDVVLRPSNERLPCPIASFLGSLVTGGLYRRKHIKHLSIFADDHWGYHGHLAIVLRVLPNLLSFRLEDEKDVFSFVVDTDRESGRLPGRALTSLRVGWASICPPVDFAWLRPLVNTIRTLSSPYTECAITKYAPILSNITCWELRGDSRSLDEIGRQPLLAAVQSTRVRCIRFIRQSWACSVDLPTRLFNALPTLQCIELYARDEISDTCWRFYRDGGPAVRVWWLCGPGEEWKTDWQSNVKTN</sequence>
<dbReference type="InterPro" id="IPR001810">
    <property type="entry name" value="F-box_dom"/>
</dbReference>
<dbReference type="InParanoid" id="A0A067NDW5"/>